<dbReference type="GO" id="GO:0002143">
    <property type="term" value="P:tRNA wobble position uridine thiolation"/>
    <property type="evidence" value="ECO:0007669"/>
    <property type="project" value="TreeGrafter"/>
</dbReference>
<name>A0A8C2XZ35_CAPHI</name>
<evidence type="ECO:0000256" key="3">
    <source>
        <dbReference type="HAMAP-Rule" id="MF_03054"/>
    </source>
</evidence>
<comment type="function">
    <text evidence="3">Plays a central role in 2-thiolation of mcm(5)S(2)U at tRNA wobble positions of tRNA(Lys), tRNA(Glu) and tRNA(Gln). May act by forming a heterodimer with CTU1/ATPBD3 that ligates sulfur from thiocarboxylated URM1 onto the uridine of tRNAs at wobble position.</text>
</comment>
<dbReference type="GO" id="GO:0032447">
    <property type="term" value="P:protein urmylation"/>
    <property type="evidence" value="ECO:0007669"/>
    <property type="project" value="UniProtKB-UniRule"/>
</dbReference>
<comment type="subcellular location">
    <subcellularLocation>
        <location evidence="3">Cytoplasm</location>
    </subcellularLocation>
</comment>
<evidence type="ECO:0000313" key="5">
    <source>
        <dbReference type="Ensembl" id="ENSCHIP00010033253.1"/>
    </source>
</evidence>
<dbReference type="GO" id="GO:0000049">
    <property type="term" value="F:tRNA binding"/>
    <property type="evidence" value="ECO:0007669"/>
    <property type="project" value="InterPro"/>
</dbReference>
<gene>
    <name evidence="3" type="primary">CTU2</name>
    <name evidence="3" type="synonym">NCS2</name>
</gene>
<feature type="region of interest" description="Disordered" evidence="4">
    <location>
        <begin position="610"/>
        <end position="631"/>
    </location>
</feature>
<feature type="region of interest" description="Disordered" evidence="4">
    <location>
        <begin position="192"/>
        <end position="214"/>
    </location>
</feature>
<dbReference type="HAMAP" id="MF_03054">
    <property type="entry name" value="CTU2"/>
    <property type="match status" value="1"/>
</dbReference>
<dbReference type="InterPro" id="IPR019407">
    <property type="entry name" value="CTU2"/>
</dbReference>
<dbReference type="AlphaFoldDB" id="A0A8C2XZ35"/>
<dbReference type="GO" id="GO:0016779">
    <property type="term" value="F:nucleotidyltransferase activity"/>
    <property type="evidence" value="ECO:0007669"/>
    <property type="project" value="UniProtKB-UniRule"/>
</dbReference>
<feature type="compositionally biased region" description="Basic and acidic residues" evidence="4">
    <location>
        <begin position="1"/>
        <end position="12"/>
    </location>
</feature>
<comment type="similarity">
    <text evidence="3">Belongs to the CTU2/NCS2 family.</text>
</comment>
<dbReference type="UniPathway" id="UPA00988"/>
<comment type="pathway">
    <text evidence="3">tRNA modification; 5-methoxycarbonylmethyl-2-thiouridine-tRNA biosynthesis.</text>
</comment>
<dbReference type="GO" id="GO:0016783">
    <property type="term" value="F:sulfurtransferase activity"/>
    <property type="evidence" value="ECO:0007669"/>
    <property type="project" value="TreeGrafter"/>
</dbReference>
<dbReference type="Gene3D" id="3.40.50.620">
    <property type="entry name" value="HUPs"/>
    <property type="match status" value="1"/>
</dbReference>
<protein>
    <recommendedName>
        <fullName evidence="3">Cytoplasmic tRNA 2-thiolation protein 2</fullName>
    </recommendedName>
</protein>
<accession>A0A8C2XZ35</accession>
<proteinExistence type="inferred from homology"/>
<organism evidence="5">
    <name type="scientific">Capra hircus</name>
    <name type="common">Goat</name>
    <dbReference type="NCBI Taxonomy" id="9925"/>
    <lineage>
        <taxon>Eukaryota</taxon>
        <taxon>Metazoa</taxon>
        <taxon>Chordata</taxon>
        <taxon>Craniata</taxon>
        <taxon>Vertebrata</taxon>
        <taxon>Euteleostomi</taxon>
        <taxon>Mammalia</taxon>
        <taxon>Eutheria</taxon>
        <taxon>Laurasiatheria</taxon>
        <taxon>Artiodactyla</taxon>
        <taxon>Ruminantia</taxon>
        <taxon>Pecora</taxon>
        <taxon>Bovidae</taxon>
        <taxon>Caprinae</taxon>
        <taxon>Capra</taxon>
    </lineage>
</organism>
<reference evidence="5" key="2">
    <citation type="submission" date="2025-08" db="UniProtKB">
        <authorList>
            <consortium name="Ensembl"/>
        </authorList>
    </citation>
    <scope>IDENTIFICATION</scope>
</reference>
<dbReference type="Pfam" id="PF10288">
    <property type="entry name" value="CTU2"/>
    <property type="match status" value="1"/>
</dbReference>
<dbReference type="SUPFAM" id="SSF52402">
    <property type="entry name" value="Adenine nucleotide alpha hydrolases-like"/>
    <property type="match status" value="1"/>
</dbReference>
<dbReference type="PANTHER" id="PTHR20882">
    <property type="entry name" value="CYTOPLASMIC TRNA 2-THIOLATION PROTEIN 2"/>
    <property type="match status" value="1"/>
</dbReference>
<evidence type="ECO:0000256" key="4">
    <source>
        <dbReference type="SAM" id="MobiDB-lite"/>
    </source>
</evidence>
<evidence type="ECO:0000256" key="1">
    <source>
        <dbReference type="ARBA" id="ARBA00022490"/>
    </source>
</evidence>
<reference evidence="5" key="1">
    <citation type="submission" date="2019-03" db="EMBL/GenBank/DDBJ databases">
        <title>Genome sequencing and reference-guided assembly of Black Bengal Goat (Capra hircus).</title>
        <authorList>
            <person name="Siddiki A.Z."/>
            <person name="Baten A."/>
            <person name="Billah M."/>
            <person name="Alam M.A.U."/>
            <person name="Shawrob K.S.M."/>
            <person name="Saha S."/>
            <person name="Chowdhury M."/>
            <person name="Rahman A.H."/>
            <person name="Stear M."/>
            <person name="Miah G."/>
            <person name="Das G.B."/>
            <person name="Hossain M.M."/>
            <person name="Kumkum M."/>
            <person name="Islam M.S."/>
            <person name="Mollah A.M."/>
            <person name="Ahsan A."/>
            <person name="Tusar F."/>
            <person name="Khan M.K.I."/>
        </authorList>
    </citation>
    <scope>NUCLEOTIDE SEQUENCE [LARGE SCALE GENOMIC DNA]</scope>
</reference>
<evidence type="ECO:0000256" key="2">
    <source>
        <dbReference type="ARBA" id="ARBA00022694"/>
    </source>
</evidence>
<feature type="region of interest" description="Disordered" evidence="4">
    <location>
        <begin position="1"/>
        <end position="23"/>
    </location>
</feature>
<keyword evidence="1 3" id="KW-0963">Cytoplasm</keyword>
<dbReference type="PANTHER" id="PTHR20882:SF14">
    <property type="entry name" value="CYTOPLASMIC TRNA 2-THIOLATION PROTEIN 2"/>
    <property type="match status" value="1"/>
</dbReference>
<dbReference type="Ensembl" id="ENSCHIT00010046716.1">
    <property type="protein sequence ID" value="ENSCHIP00010033253.1"/>
    <property type="gene ID" value="ENSCHIG00010024608.1"/>
</dbReference>
<comment type="subunit">
    <text evidence="3">Component of a complex at least composed of URM1, CTU2/NCS2 and CTU1/ATPBD3.</text>
</comment>
<dbReference type="InterPro" id="IPR014729">
    <property type="entry name" value="Rossmann-like_a/b/a_fold"/>
</dbReference>
<sequence>MCEMSEEYRESAPKGSPPPRLGTREQKCVKCKEGLPVVVIRAGDAFCRDCFKALYVHKFRAMLGKNRLIFPGEKVLLAWSGGPSSSSMVWQVLEGLSRDSAKRLRFVPGVIYIDEGATCGQSPEDRAKTLAEVKLVLQTTGFPWHIVALEEVFSLPPSVLRCSAQEPLGTESAYKAAVDSFLQQQHALGADGVERQSQHCAQDPHSPAGPPTTAQTQAMSRLFDSVKTLTAKEELLQTLRTHLILHVARNHGYSKVMTGDSCTRLAIKLMTSLALGRGAFLAWDTGFSDERHGDVVVVRPMREHTLKEVAFYNRLFAVPSVCTPALDTKAPEKASIHRLMETFILRLQAQFPSTVSTVYRTSEKLVKAPRDGCVAGPRCLLCMCTLDVDTAGLSSPCVVLGWGTRECSWGFAGLEVPSAPLCLQTVPRLLGLRPHIYPRCSPLSHRPGWLPGPAAVLEWVGAPAATGGESLPRPVVPPTPLWSAPWGCTVWVRPRVLTEGQVRCSGQRALQGGPPGPGHGAAVLRLPSEHEGLGEWPSLSWVRDRWALASLVLCSPSLVLTLCCSPPWSSCHPISCLRPRSAARGTACSAGGGSIGGVLLGVGSYHAVPQGHSRAGGPGVPAGGQRRRGQD</sequence>
<dbReference type="GO" id="GO:0005829">
    <property type="term" value="C:cytosol"/>
    <property type="evidence" value="ECO:0007669"/>
    <property type="project" value="TreeGrafter"/>
</dbReference>
<keyword evidence="2 3" id="KW-0819">tRNA processing</keyword>